<comment type="similarity">
    <text evidence="13">Belongs to the LpxK family.</text>
</comment>
<comment type="catalytic activity">
    <reaction evidence="13">
        <text>a lipid A disaccharide + ATP = a lipid IVA + ADP + H(+)</text>
        <dbReference type="Rhea" id="RHEA:67840"/>
        <dbReference type="ChEBI" id="CHEBI:15378"/>
        <dbReference type="ChEBI" id="CHEBI:30616"/>
        <dbReference type="ChEBI" id="CHEBI:176343"/>
        <dbReference type="ChEBI" id="CHEBI:176425"/>
        <dbReference type="ChEBI" id="CHEBI:456216"/>
        <dbReference type="EC" id="2.7.1.130"/>
    </reaction>
</comment>
<evidence type="ECO:0000313" key="14">
    <source>
        <dbReference type="EMBL" id="TGU70064.1"/>
    </source>
</evidence>
<dbReference type="Proteomes" id="UP000306416">
    <property type="component" value="Unassembled WGS sequence"/>
</dbReference>
<dbReference type="PANTHER" id="PTHR42724:SF1">
    <property type="entry name" value="TETRAACYLDISACCHARIDE 4'-KINASE, MITOCHONDRIAL-RELATED"/>
    <property type="match status" value="1"/>
</dbReference>
<dbReference type="Pfam" id="PF02606">
    <property type="entry name" value="LpxK"/>
    <property type="match status" value="1"/>
</dbReference>
<evidence type="ECO:0000256" key="4">
    <source>
        <dbReference type="ARBA" id="ARBA00016436"/>
    </source>
</evidence>
<name>A0A4S1C9V2_9BACT</name>
<gene>
    <name evidence="13 14" type="primary">lpxK</name>
    <name evidence="14" type="ORF">E4633_19875</name>
</gene>
<dbReference type="EC" id="2.7.1.130" evidence="3 13"/>
<keyword evidence="9 13" id="KW-0418">Kinase</keyword>
<keyword evidence="11 13" id="KW-0443">Lipid metabolism</keyword>
<keyword evidence="15" id="KW-1185">Reference proteome</keyword>
<keyword evidence="6 13" id="KW-0441">Lipid A biosynthesis</keyword>
<organism evidence="14 15">
    <name type="scientific">Geomonas terrae</name>
    <dbReference type="NCBI Taxonomy" id="2562681"/>
    <lineage>
        <taxon>Bacteria</taxon>
        <taxon>Pseudomonadati</taxon>
        <taxon>Thermodesulfobacteriota</taxon>
        <taxon>Desulfuromonadia</taxon>
        <taxon>Geobacterales</taxon>
        <taxon>Geobacteraceae</taxon>
        <taxon>Geomonas</taxon>
    </lineage>
</organism>
<dbReference type="PANTHER" id="PTHR42724">
    <property type="entry name" value="TETRAACYLDISACCHARIDE 4'-KINASE"/>
    <property type="match status" value="1"/>
</dbReference>
<dbReference type="GO" id="GO:0005886">
    <property type="term" value="C:plasma membrane"/>
    <property type="evidence" value="ECO:0007669"/>
    <property type="project" value="TreeGrafter"/>
</dbReference>
<dbReference type="InterPro" id="IPR003758">
    <property type="entry name" value="LpxK"/>
</dbReference>
<keyword evidence="8 13" id="KW-0547">Nucleotide-binding</keyword>
<dbReference type="NCBIfam" id="TIGR00682">
    <property type="entry name" value="lpxK"/>
    <property type="match status" value="1"/>
</dbReference>
<comment type="caution">
    <text evidence="14">The sequence shown here is derived from an EMBL/GenBank/DDBJ whole genome shotgun (WGS) entry which is preliminary data.</text>
</comment>
<dbReference type="GO" id="GO:0005524">
    <property type="term" value="F:ATP binding"/>
    <property type="evidence" value="ECO:0007669"/>
    <property type="project" value="UniProtKB-UniRule"/>
</dbReference>
<evidence type="ECO:0000256" key="8">
    <source>
        <dbReference type="ARBA" id="ARBA00022741"/>
    </source>
</evidence>
<evidence type="ECO:0000256" key="6">
    <source>
        <dbReference type="ARBA" id="ARBA00022556"/>
    </source>
</evidence>
<feature type="binding site" evidence="13">
    <location>
        <begin position="68"/>
        <end position="75"/>
    </location>
    <ligand>
        <name>ATP</name>
        <dbReference type="ChEBI" id="CHEBI:30616"/>
    </ligand>
</feature>
<proteinExistence type="inferred from homology"/>
<comment type="pathway">
    <text evidence="2 13">Glycolipid biosynthesis; lipid IV(A) biosynthesis; lipid IV(A) from (3R)-3-hydroxytetradecanoyl-[acyl-carrier-protein] and UDP-N-acetyl-alpha-D-glucosamine: step 6/6.</text>
</comment>
<evidence type="ECO:0000256" key="12">
    <source>
        <dbReference type="ARBA" id="ARBA00029757"/>
    </source>
</evidence>
<keyword evidence="10 13" id="KW-0067">ATP-binding</keyword>
<evidence type="ECO:0000256" key="2">
    <source>
        <dbReference type="ARBA" id="ARBA00004870"/>
    </source>
</evidence>
<evidence type="ECO:0000256" key="5">
    <source>
        <dbReference type="ARBA" id="ARBA00022516"/>
    </source>
</evidence>
<dbReference type="RefSeq" id="WP_135873017.1">
    <property type="nucleotide sequence ID" value="NZ_SRSC01000006.1"/>
</dbReference>
<dbReference type="EMBL" id="SRSC01000006">
    <property type="protein sequence ID" value="TGU70064.1"/>
    <property type="molecule type" value="Genomic_DNA"/>
</dbReference>
<dbReference type="GO" id="GO:0009244">
    <property type="term" value="P:lipopolysaccharide core region biosynthetic process"/>
    <property type="evidence" value="ECO:0007669"/>
    <property type="project" value="TreeGrafter"/>
</dbReference>
<dbReference type="GO" id="GO:0009245">
    <property type="term" value="P:lipid A biosynthetic process"/>
    <property type="evidence" value="ECO:0007669"/>
    <property type="project" value="UniProtKB-UniRule"/>
</dbReference>
<dbReference type="AlphaFoldDB" id="A0A4S1C9V2"/>
<evidence type="ECO:0000256" key="11">
    <source>
        <dbReference type="ARBA" id="ARBA00023098"/>
    </source>
</evidence>
<evidence type="ECO:0000256" key="10">
    <source>
        <dbReference type="ARBA" id="ARBA00022840"/>
    </source>
</evidence>
<evidence type="ECO:0000256" key="9">
    <source>
        <dbReference type="ARBA" id="ARBA00022777"/>
    </source>
</evidence>
<keyword evidence="7 13" id="KW-0808">Transferase</keyword>
<dbReference type="HAMAP" id="MF_00409">
    <property type="entry name" value="LpxK"/>
    <property type="match status" value="1"/>
</dbReference>
<evidence type="ECO:0000256" key="3">
    <source>
        <dbReference type="ARBA" id="ARBA00012071"/>
    </source>
</evidence>
<dbReference type="SUPFAM" id="SSF52540">
    <property type="entry name" value="P-loop containing nucleoside triphosphate hydrolases"/>
    <property type="match status" value="1"/>
</dbReference>
<sequence length="358" mass="38767">MKLPSEHYYRELVEGKREAVRDRLLLALLRALAVPYAGVLRLRAAFYRIGLLPSHRLPVPVISVGNIALGGTGKTPVVAWLSQYLIKRGKRVAVLSRGYGGSAEGELHIVCDGKSMLLPPEASGDEPYLLAQKVPGLMTVIGANRYRAGLFALKELQPDVFILDDGFQHLRLKRDLDILLLDAKRPLAGGRTLPAGFLREPAGAVQRADLIVYTRCVPGLVPEPVAQKPACRSSHRLTGLMPLAGGARVGLQSAAGARVTAFSGIADPAGFFDLLEAGGVRLTATLAFPDHASYGEDEIAAICRLRDASRSTVLITTEKDAVKLAPYRERLGNCFVTLLEIEFEESGALLDKLDKLFR</sequence>
<dbReference type="InterPro" id="IPR027417">
    <property type="entry name" value="P-loop_NTPase"/>
</dbReference>
<keyword evidence="5 13" id="KW-0444">Lipid biosynthesis</keyword>
<evidence type="ECO:0000256" key="13">
    <source>
        <dbReference type="HAMAP-Rule" id="MF_00409"/>
    </source>
</evidence>
<comment type="function">
    <text evidence="1 13">Transfers the gamma-phosphate of ATP to the 4'-position of a tetraacyldisaccharide 1-phosphate intermediate (termed DS-1-P) to form tetraacyldisaccharide 1,4'-bis-phosphate (lipid IVA).</text>
</comment>
<evidence type="ECO:0000256" key="1">
    <source>
        <dbReference type="ARBA" id="ARBA00002274"/>
    </source>
</evidence>
<dbReference type="GO" id="GO:0009029">
    <property type="term" value="F:lipid-A 4'-kinase activity"/>
    <property type="evidence" value="ECO:0007669"/>
    <property type="project" value="UniProtKB-UniRule"/>
</dbReference>
<protein>
    <recommendedName>
        <fullName evidence="4 13">Tetraacyldisaccharide 4'-kinase</fullName>
        <ecNumber evidence="3 13">2.7.1.130</ecNumber>
    </recommendedName>
    <alternativeName>
        <fullName evidence="12 13">Lipid A 4'-kinase</fullName>
    </alternativeName>
</protein>
<evidence type="ECO:0000313" key="15">
    <source>
        <dbReference type="Proteomes" id="UP000306416"/>
    </source>
</evidence>
<reference evidence="14 15" key="1">
    <citation type="submission" date="2019-04" db="EMBL/GenBank/DDBJ databases">
        <title>Geobacter oryzae sp. nov., ferric-reducing bacteria isolated from paddy soil.</title>
        <authorList>
            <person name="Xu Z."/>
            <person name="Masuda Y."/>
            <person name="Itoh H."/>
            <person name="Senoo K."/>
        </authorList>
    </citation>
    <scope>NUCLEOTIDE SEQUENCE [LARGE SCALE GENOMIC DNA]</scope>
    <source>
        <strain evidence="14 15">Red111</strain>
    </source>
</reference>
<dbReference type="CDD" id="cd01983">
    <property type="entry name" value="SIMIBI"/>
    <property type="match status" value="1"/>
</dbReference>
<evidence type="ECO:0000256" key="7">
    <source>
        <dbReference type="ARBA" id="ARBA00022679"/>
    </source>
</evidence>
<accession>A0A4S1C9V2</accession>
<dbReference type="UniPathway" id="UPA00359">
    <property type="reaction ID" value="UER00482"/>
</dbReference>